<evidence type="ECO:0000313" key="1">
    <source>
        <dbReference type="EMBL" id="MFD2065839.1"/>
    </source>
</evidence>
<dbReference type="Proteomes" id="UP001597369">
    <property type="component" value="Unassembled WGS sequence"/>
</dbReference>
<dbReference type="EMBL" id="JBHUHV010000010">
    <property type="protein sequence ID" value="MFD2065839.1"/>
    <property type="molecule type" value="Genomic_DNA"/>
</dbReference>
<keyword evidence="2" id="KW-1185">Reference proteome</keyword>
<evidence type="ECO:0000313" key="2">
    <source>
        <dbReference type="Proteomes" id="UP001597369"/>
    </source>
</evidence>
<proteinExistence type="predicted"/>
<name>A0ABW4WSU3_9BACT</name>
<gene>
    <name evidence="1" type="ORF">ACFSKU_03015</name>
</gene>
<comment type="caution">
    <text evidence="1">The sequence shown here is derived from an EMBL/GenBank/DDBJ whole genome shotgun (WGS) entry which is preliminary data.</text>
</comment>
<reference evidence="2" key="1">
    <citation type="journal article" date="2019" name="Int. J. Syst. Evol. Microbiol.">
        <title>The Global Catalogue of Microorganisms (GCM) 10K type strain sequencing project: providing services to taxonomists for standard genome sequencing and annotation.</title>
        <authorList>
            <consortium name="The Broad Institute Genomics Platform"/>
            <consortium name="The Broad Institute Genome Sequencing Center for Infectious Disease"/>
            <person name="Wu L."/>
            <person name="Ma J."/>
        </authorList>
    </citation>
    <scope>NUCLEOTIDE SEQUENCE [LARGE SCALE GENOMIC DNA]</scope>
    <source>
        <strain evidence="2">JCM 16545</strain>
    </source>
</reference>
<accession>A0ABW4WSU3</accession>
<sequence length="83" mass="9710">MQTPEGGYRLNLSYNGPLDMRNQFITWVDSLQQKVPSMVKMNENIYVNYMPEQMGRKVNKNMFQTSVSYNLIVQDSSMYDSIT</sequence>
<protein>
    <recommendedName>
        <fullName evidence="3">GyrI-like small molecule binding domain-containing protein</fullName>
    </recommendedName>
</protein>
<evidence type="ECO:0008006" key="3">
    <source>
        <dbReference type="Google" id="ProtNLM"/>
    </source>
</evidence>
<organism evidence="1 2">
    <name type="scientific">Pontibacter silvestris</name>
    <dbReference type="NCBI Taxonomy" id="2305183"/>
    <lineage>
        <taxon>Bacteria</taxon>
        <taxon>Pseudomonadati</taxon>
        <taxon>Bacteroidota</taxon>
        <taxon>Cytophagia</taxon>
        <taxon>Cytophagales</taxon>
        <taxon>Hymenobacteraceae</taxon>
        <taxon>Pontibacter</taxon>
    </lineage>
</organism>
<dbReference type="RefSeq" id="WP_229962766.1">
    <property type="nucleotide sequence ID" value="NZ_JAJJWI010000032.1"/>
</dbReference>